<feature type="compositionally biased region" description="Low complexity" evidence="11">
    <location>
        <begin position="192"/>
        <end position="202"/>
    </location>
</feature>
<dbReference type="GO" id="GO:0035267">
    <property type="term" value="C:NuA4 histone acetyltransferase complex"/>
    <property type="evidence" value="ECO:0007669"/>
    <property type="project" value="UniProtKB-UniRule"/>
</dbReference>
<keyword evidence="8 9" id="KW-0539">Nucleus</keyword>
<evidence type="ECO:0000256" key="10">
    <source>
        <dbReference type="SAM" id="Coils"/>
    </source>
</evidence>
<keyword evidence="7 9" id="KW-0804">Transcription</keyword>
<dbReference type="PANTHER" id="PTHR13476">
    <property type="entry name" value="CHROMATIN MODIFICATION-RELATED PROTEIN MEAF6"/>
    <property type="match status" value="1"/>
</dbReference>
<organism evidence="12 13">
    <name type="scientific">Lachnellula hyalina</name>
    <dbReference type="NCBI Taxonomy" id="1316788"/>
    <lineage>
        <taxon>Eukaryota</taxon>
        <taxon>Fungi</taxon>
        <taxon>Dikarya</taxon>
        <taxon>Ascomycota</taxon>
        <taxon>Pezizomycotina</taxon>
        <taxon>Leotiomycetes</taxon>
        <taxon>Helotiales</taxon>
        <taxon>Lachnaceae</taxon>
        <taxon>Lachnellula</taxon>
    </lineage>
</organism>
<evidence type="ECO:0000313" key="13">
    <source>
        <dbReference type="Proteomes" id="UP000431533"/>
    </source>
</evidence>
<dbReference type="EMBL" id="QGMH01000191">
    <property type="protein sequence ID" value="TVY23269.1"/>
    <property type="molecule type" value="Genomic_DNA"/>
</dbReference>
<name>A0A8H8QXP6_9HELO</name>
<dbReference type="GeneID" id="41988748"/>
<feature type="compositionally biased region" description="Low complexity" evidence="11">
    <location>
        <begin position="37"/>
        <end position="51"/>
    </location>
</feature>
<feature type="coiled-coil region" evidence="10">
    <location>
        <begin position="73"/>
        <end position="107"/>
    </location>
</feature>
<reference evidence="12 13" key="1">
    <citation type="submission" date="2018-05" db="EMBL/GenBank/DDBJ databases">
        <title>Genome sequencing and assembly of the regulated plant pathogen Lachnellula willkommii and related sister species for the development of diagnostic species identification markers.</title>
        <authorList>
            <person name="Giroux E."/>
            <person name="Bilodeau G."/>
        </authorList>
    </citation>
    <scope>NUCLEOTIDE SEQUENCE [LARGE SCALE GENOMIC DNA]</scope>
    <source>
        <strain evidence="12 13">CBS 185.66</strain>
    </source>
</reference>
<dbReference type="Pfam" id="PF09340">
    <property type="entry name" value="NuA4"/>
    <property type="match status" value="1"/>
</dbReference>
<dbReference type="OrthoDB" id="440324at2759"/>
<evidence type="ECO:0000256" key="11">
    <source>
        <dbReference type="SAM" id="MobiDB-lite"/>
    </source>
</evidence>
<accession>A0A8H8QXP6</accession>
<dbReference type="GO" id="GO:0006281">
    <property type="term" value="P:DNA repair"/>
    <property type="evidence" value="ECO:0007669"/>
    <property type="project" value="UniProtKB-UniRule"/>
</dbReference>
<proteinExistence type="inferred from homology"/>
<feature type="compositionally biased region" description="Low complexity" evidence="11">
    <location>
        <begin position="161"/>
        <end position="180"/>
    </location>
</feature>
<sequence length="239" mass="25037">RLIASDLAQASYFLGAGASPNSASNNLKPPCIPPITPTSLPSTTAMVENSTSASAASNALAVSSNEAPGQPYYERERQRLKALLAKRQTLERNLQATEDAIYKKETEYLEDTPQGNIITGFDAYTKGSSVAPGGGRRRGQAQDMNRVFTRSSISFRTDLDSPAPTAQSTPVATAPTPVSTGFVKGDSASNHATPTSATSGSRTGAGGGGNSKKHKKGGEDSEGERDIKKVRTNFGAQKK</sequence>
<evidence type="ECO:0000256" key="8">
    <source>
        <dbReference type="ARBA" id="ARBA00023242"/>
    </source>
</evidence>
<gene>
    <name evidence="12" type="primary">eaf6</name>
    <name evidence="12" type="ORF">LHYA1_G008550</name>
</gene>
<keyword evidence="4 9" id="KW-0156">Chromatin regulator</keyword>
<feature type="region of interest" description="Disordered" evidence="11">
    <location>
        <begin position="16"/>
        <end position="51"/>
    </location>
</feature>
<dbReference type="Proteomes" id="UP000431533">
    <property type="component" value="Unassembled WGS sequence"/>
</dbReference>
<keyword evidence="9" id="KW-0227">DNA damage</keyword>
<evidence type="ECO:0000256" key="1">
    <source>
        <dbReference type="ARBA" id="ARBA00004123"/>
    </source>
</evidence>
<keyword evidence="5 9" id="KW-0805">Transcription regulation</keyword>
<dbReference type="AlphaFoldDB" id="A0A8H8QXP6"/>
<evidence type="ECO:0000256" key="4">
    <source>
        <dbReference type="ARBA" id="ARBA00022853"/>
    </source>
</evidence>
<dbReference type="InterPro" id="IPR015418">
    <property type="entry name" value="Eaf6"/>
</dbReference>
<evidence type="ECO:0000256" key="7">
    <source>
        <dbReference type="ARBA" id="ARBA00023163"/>
    </source>
</evidence>
<comment type="function">
    <text evidence="9">Component of the NuA4 histone acetyltransferase complex which is involved in transcriptional activation of selected genes principally by acetylation of nucleosomal histone H4 and H2A. The NuA4 complex is also involved in DNA repair.</text>
</comment>
<evidence type="ECO:0000256" key="2">
    <source>
        <dbReference type="ARBA" id="ARBA00010916"/>
    </source>
</evidence>
<keyword evidence="6 10" id="KW-0175">Coiled coil</keyword>
<evidence type="ECO:0000256" key="6">
    <source>
        <dbReference type="ARBA" id="ARBA00023054"/>
    </source>
</evidence>
<dbReference type="GO" id="GO:0005634">
    <property type="term" value="C:nucleus"/>
    <property type="evidence" value="ECO:0007669"/>
    <property type="project" value="UniProtKB-SubCell"/>
</dbReference>
<evidence type="ECO:0000256" key="5">
    <source>
        <dbReference type="ARBA" id="ARBA00023015"/>
    </source>
</evidence>
<feature type="non-terminal residue" evidence="12">
    <location>
        <position position="239"/>
    </location>
</feature>
<protein>
    <recommendedName>
        <fullName evidence="3 9">Chromatin modification-related protein EAF6</fullName>
    </recommendedName>
</protein>
<feature type="region of interest" description="Disordered" evidence="11">
    <location>
        <begin position="153"/>
        <end position="239"/>
    </location>
</feature>
<comment type="similarity">
    <text evidence="2 9">Belongs to the EAF6 family.</text>
</comment>
<comment type="caution">
    <text evidence="12">The sequence shown here is derived from an EMBL/GenBank/DDBJ whole genome shotgun (WGS) entry which is preliminary data.</text>
</comment>
<dbReference type="GO" id="GO:0006325">
    <property type="term" value="P:chromatin organization"/>
    <property type="evidence" value="ECO:0007669"/>
    <property type="project" value="UniProtKB-KW"/>
</dbReference>
<keyword evidence="9" id="KW-0234">DNA repair</keyword>
<dbReference type="RefSeq" id="XP_031002057.1">
    <property type="nucleotide sequence ID" value="XM_031153470.1"/>
</dbReference>
<evidence type="ECO:0000256" key="9">
    <source>
        <dbReference type="RuleBase" id="RU368022"/>
    </source>
</evidence>
<comment type="subcellular location">
    <subcellularLocation>
        <location evidence="1 9">Nucleus</location>
    </subcellularLocation>
</comment>
<feature type="non-terminal residue" evidence="12">
    <location>
        <position position="1"/>
    </location>
</feature>
<comment type="subunit">
    <text evidence="9">Component of the NuA4 histone acetyltransferase complex.</text>
</comment>
<evidence type="ECO:0000313" key="12">
    <source>
        <dbReference type="EMBL" id="TVY23269.1"/>
    </source>
</evidence>
<keyword evidence="13" id="KW-1185">Reference proteome</keyword>
<evidence type="ECO:0000256" key="3">
    <source>
        <dbReference type="ARBA" id="ARBA00018504"/>
    </source>
</evidence>